<gene>
    <name evidence="1" type="ORF">SO802_014271</name>
</gene>
<dbReference type="Proteomes" id="UP001459277">
    <property type="component" value="Unassembled WGS sequence"/>
</dbReference>
<name>A0AAW2CUJ2_9ROSI</name>
<organism evidence="1 2">
    <name type="scientific">Lithocarpus litseifolius</name>
    <dbReference type="NCBI Taxonomy" id="425828"/>
    <lineage>
        <taxon>Eukaryota</taxon>
        <taxon>Viridiplantae</taxon>
        <taxon>Streptophyta</taxon>
        <taxon>Embryophyta</taxon>
        <taxon>Tracheophyta</taxon>
        <taxon>Spermatophyta</taxon>
        <taxon>Magnoliopsida</taxon>
        <taxon>eudicotyledons</taxon>
        <taxon>Gunneridae</taxon>
        <taxon>Pentapetalae</taxon>
        <taxon>rosids</taxon>
        <taxon>fabids</taxon>
        <taxon>Fagales</taxon>
        <taxon>Fagaceae</taxon>
        <taxon>Lithocarpus</taxon>
    </lineage>
</organism>
<evidence type="ECO:0000313" key="2">
    <source>
        <dbReference type="Proteomes" id="UP001459277"/>
    </source>
</evidence>
<reference evidence="1 2" key="1">
    <citation type="submission" date="2024-01" db="EMBL/GenBank/DDBJ databases">
        <title>A telomere-to-telomere, gap-free genome of sweet tea (Lithocarpus litseifolius).</title>
        <authorList>
            <person name="Zhou J."/>
        </authorList>
    </citation>
    <scope>NUCLEOTIDE SEQUENCE [LARGE SCALE GENOMIC DNA]</scope>
    <source>
        <strain evidence="1">Zhou-2022a</strain>
        <tissue evidence="1">Leaf</tissue>
    </source>
</reference>
<comment type="caution">
    <text evidence="1">The sequence shown here is derived from an EMBL/GenBank/DDBJ whole genome shotgun (WGS) entry which is preliminary data.</text>
</comment>
<keyword evidence="2" id="KW-1185">Reference proteome</keyword>
<accession>A0AAW2CUJ2</accession>
<evidence type="ECO:0000313" key="1">
    <source>
        <dbReference type="EMBL" id="KAL0000490.1"/>
    </source>
</evidence>
<protein>
    <submittedName>
        <fullName evidence="1">Uncharacterized protein</fullName>
    </submittedName>
</protein>
<dbReference type="AlphaFoldDB" id="A0AAW2CUJ2"/>
<dbReference type="EMBL" id="JAZDWU010000005">
    <property type="protein sequence ID" value="KAL0000490.1"/>
    <property type="molecule type" value="Genomic_DNA"/>
</dbReference>
<proteinExistence type="predicted"/>
<sequence>MWASLNPRGTTLFLEEDPKWVQTLHRMPLICVKKMALFFTAHLSRKVPHSGRILTQQPHLGSLVLSAVVVEYQQLSCLFADLPPENETNGCIFIHAEGGLNQQRIAV</sequence>